<feature type="region of interest" description="Disordered" evidence="2">
    <location>
        <begin position="296"/>
        <end position="333"/>
    </location>
</feature>
<keyword evidence="4" id="KW-1185">Reference proteome</keyword>
<reference evidence="3" key="2">
    <citation type="submission" date="2025-09" db="UniProtKB">
        <authorList>
            <consortium name="Ensembl"/>
        </authorList>
    </citation>
    <scope>IDENTIFICATION</scope>
</reference>
<accession>A0A8C9QKN5</accession>
<dbReference type="InterPro" id="IPR051990">
    <property type="entry name" value="CCPG1/PBIP1"/>
</dbReference>
<dbReference type="AlphaFoldDB" id="A0A8C9QKN5"/>
<evidence type="ECO:0000313" key="4">
    <source>
        <dbReference type="Proteomes" id="UP000694422"/>
    </source>
</evidence>
<dbReference type="GO" id="GO:0016020">
    <property type="term" value="C:membrane"/>
    <property type="evidence" value="ECO:0007669"/>
    <property type="project" value="TreeGrafter"/>
</dbReference>
<evidence type="ECO:0000256" key="1">
    <source>
        <dbReference type="ARBA" id="ARBA00023054"/>
    </source>
</evidence>
<dbReference type="PANTHER" id="PTHR28638:SF1">
    <property type="entry name" value="PRE-B-CELL LEUKEMIA TRANSCRIPTION FACTOR-INTERACTING PROTEIN 1"/>
    <property type="match status" value="1"/>
</dbReference>
<feature type="region of interest" description="Disordered" evidence="2">
    <location>
        <begin position="15"/>
        <end position="53"/>
    </location>
</feature>
<sequence length="333" mass="35190">EGFCSHPDKSWWYRGPWDPWSLPVETLGPEPRVDPESERALPAPGSPPKADGKWAGMCAGAWALLRAVSPQGPLGGGDCDVEPPGPGDAVVQEDSQESPETTSPGPDTQDLGDQGPLQSLSTTPKAVWVREEGRCSSSEDDTDVDVEGLRRRALAGILNPKPVLPLSVCGKGPLSPLTRPTEEADLQVFPDPGSEPELVDAAGDGQERPRDQLQAAVPADHTPSLQHMGLLLDKLARENQDIRLLQAQLQVGMARGTALAHLRQNCLFTKWSVIKTVGEAPPVLGLHALCSPPLTQAPPGLSPPVPSSGDPPVPAPRALASRLSSMPDHPVSP</sequence>
<protein>
    <submittedName>
        <fullName evidence="3">Uncharacterized protein</fullName>
    </submittedName>
</protein>
<name>A0A8C9QKN5_SPEDA</name>
<organism evidence="3 4">
    <name type="scientific">Spermophilus dauricus</name>
    <name type="common">Daurian ground squirrel</name>
    <dbReference type="NCBI Taxonomy" id="99837"/>
    <lineage>
        <taxon>Eukaryota</taxon>
        <taxon>Metazoa</taxon>
        <taxon>Chordata</taxon>
        <taxon>Craniata</taxon>
        <taxon>Vertebrata</taxon>
        <taxon>Euteleostomi</taxon>
        <taxon>Mammalia</taxon>
        <taxon>Eutheria</taxon>
        <taxon>Euarchontoglires</taxon>
        <taxon>Glires</taxon>
        <taxon>Rodentia</taxon>
        <taxon>Sciuromorpha</taxon>
        <taxon>Sciuridae</taxon>
        <taxon>Xerinae</taxon>
        <taxon>Marmotini</taxon>
        <taxon>Spermophilus</taxon>
    </lineage>
</organism>
<reference evidence="3" key="1">
    <citation type="submission" date="2025-08" db="UniProtKB">
        <authorList>
            <consortium name="Ensembl"/>
        </authorList>
    </citation>
    <scope>IDENTIFICATION</scope>
</reference>
<evidence type="ECO:0000256" key="2">
    <source>
        <dbReference type="SAM" id="MobiDB-lite"/>
    </source>
</evidence>
<dbReference type="Proteomes" id="UP000694422">
    <property type="component" value="Unplaced"/>
</dbReference>
<proteinExistence type="predicted"/>
<feature type="compositionally biased region" description="Pro residues" evidence="2">
    <location>
        <begin position="300"/>
        <end position="315"/>
    </location>
</feature>
<keyword evidence="1" id="KW-0175">Coiled coil</keyword>
<feature type="region of interest" description="Disordered" evidence="2">
    <location>
        <begin position="69"/>
        <end position="144"/>
    </location>
</feature>
<dbReference type="PANTHER" id="PTHR28638">
    <property type="entry name" value="CELL CYCLE PROGRESSION PROTEIN 1"/>
    <property type="match status" value="1"/>
</dbReference>
<evidence type="ECO:0000313" key="3">
    <source>
        <dbReference type="Ensembl" id="ENSSDAP00000026320.1"/>
    </source>
</evidence>
<feature type="region of interest" description="Disordered" evidence="2">
    <location>
        <begin position="186"/>
        <end position="208"/>
    </location>
</feature>
<dbReference type="Ensembl" id="ENSSDAT00000030084.1">
    <property type="protein sequence ID" value="ENSSDAP00000026320.1"/>
    <property type="gene ID" value="ENSSDAG00000023867.1"/>
</dbReference>